<name>A0AC11B100_SHEEP</name>
<reference evidence="1" key="3">
    <citation type="submission" date="2025-09" db="UniProtKB">
        <authorList>
            <consortium name="Ensembl"/>
        </authorList>
    </citation>
    <scope>IDENTIFICATION</scope>
</reference>
<evidence type="ECO:0000313" key="1">
    <source>
        <dbReference type="Ensembl" id="ENSOARP00020007613.1"/>
    </source>
</evidence>
<reference evidence="1" key="2">
    <citation type="submission" date="2025-08" db="UniProtKB">
        <authorList>
            <consortium name="Ensembl"/>
        </authorList>
    </citation>
    <scope>IDENTIFICATION</scope>
</reference>
<protein>
    <submittedName>
        <fullName evidence="1">Leucine zipper tumor suppressor family member 3</fullName>
    </submittedName>
</protein>
<sequence>MAKLETLPVRADPGRDPLLAFAPRPSELGPPDPRLTMGSVGSGVAHTQEFAMKSVGTRTGGGGSQGSFPGPRGSGVSRERPGRYPSEDKALANSLYLNGELRGSDHTDVCGNVVGSSGGSSSSGGSDKAPPQYREPSHPPKLLATSGKLDQCSEPLVRPSAFKPVVPKNFHSMQNLCPPQTNGTPEGRQGPGGLKGGLDKSRTMTPAGGGGSGLSDSGRNSLTSLPTYSSSYSQHLAPLSASTSHINRIGTASYGSGSGGGSSGGSGYQDLATSDSGRASSKSGSSSSMGRPGHLGSGEGGGGGLPFAACSPPSPSALIQELEERLWEKEQEVAALRRSLEQSEAAVAQQDKKQLQEEAARLMRQREELEDKVAACQKEQADFLPRMEETKWEVCQKAGEISLLKQQLKDSQADVSQKLNEIVGLRSQLREGRASLREKEEQLLSLRDSFSSKQASLELGEGELPSACLKPALTPVDPAEPQDALATCESDEAKMRRQAGVAAAASLVSLDGEVDAGGESGTRALRREVGRLQAELAAERRARERQGASFAEERRVWLEEKEKVIEYQKQLQLSYVEMYQRNQQLERRLRERGAAGGASTPTPQHGEEKKAWTPSRLERIESTEI</sequence>
<accession>A0AC11B100</accession>
<gene>
    <name evidence="1" type="primary">LZTS3</name>
</gene>
<proteinExistence type="predicted"/>
<organism evidence="1">
    <name type="scientific">Ovis aries</name>
    <name type="common">Sheep</name>
    <dbReference type="NCBI Taxonomy" id="9940"/>
    <lineage>
        <taxon>Eukaryota</taxon>
        <taxon>Metazoa</taxon>
        <taxon>Chordata</taxon>
        <taxon>Craniata</taxon>
        <taxon>Vertebrata</taxon>
        <taxon>Euteleostomi</taxon>
        <taxon>Mammalia</taxon>
        <taxon>Eutheria</taxon>
        <taxon>Laurasiatheria</taxon>
        <taxon>Artiodactyla</taxon>
        <taxon>Ruminantia</taxon>
        <taxon>Pecora</taxon>
        <taxon>Bovidae</taxon>
        <taxon>Caprinae</taxon>
        <taxon>Ovis</taxon>
    </lineage>
</organism>
<dbReference type="Ensembl" id="ENSOART00020009211.2">
    <property type="protein sequence ID" value="ENSOARP00020007613.1"/>
    <property type="gene ID" value="ENSOARG00020005955.2"/>
</dbReference>
<reference evidence="1" key="1">
    <citation type="submission" date="2020-11" db="EMBL/GenBank/DDBJ databases">
        <authorList>
            <person name="Davenport K.M."/>
            <person name="Bickhart D.M."/>
            <person name="Smith T.P.L."/>
            <person name="Murdoch B.M."/>
            <person name="Rosen B.D."/>
        </authorList>
    </citation>
    <scope>NUCLEOTIDE SEQUENCE [LARGE SCALE GENOMIC DNA]</scope>
    <source>
        <strain evidence="1">OAR_USU_Benz2616</strain>
    </source>
</reference>